<evidence type="ECO:0000313" key="2">
    <source>
        <dbReference type="Proteomes" id="UP001202134"/>
    </source>
</evidence>
<sequence length="130" mass="14350">MNLLNRILLLSLFTLVSLVIAGCNGLSFRTNADEYVTYQATATTVDIYQPSELYNHDNEPLGEVMTTYCGDIRKDIAISAPSINSLQKELKVQTRERGGNALIITDCGKVIYPACSIYLECSGLAYFLKS</sequence>
<accession>A0ABT0KS83</accession>
<dbReference type="PROSITE" id="PS51257">
    <property type="entry name" value="PROKAR_LIPOPROTEIN"/>
    <property type="match status" value="1"/>
</dbReference>
<protein>
    <recommendedName>
        <fullName evidence="3">Lipoprotein</fullName>
    </recommendedName>
</protein>
<evidence type="ECO:0000313" key="1">
    <source>
        <dbReference type="EMBL" id="MCL1046722.1"/>
    </source>
</evidence>
<gene>
    <name evidence="1" type="ORF">L2737_15520</name>
</gene>
<comment type="caution">
    <text evidence="1">The sequence shown here is derived from an EMBL/GenBank/DDBJ whole genome shotgun (WGS) entry which is preliminary data.</text>
</comment>
<organism evidence="1 2">
    <name type="scientific">Shewanella electrodiphila</name>
    <dbReference type="NCBI Taxonomy" id="934143"/>
    <lineage>
        <taxon>Bacteria</taxon>
        <taxon>Pseudomonadati</taxon>
        <taxon>Pseudomonadota</taxon>
        <taxon>Gammaproteobacteria</taxon>
        <taxon>Alteromonadales</taxon>
        <taxon>Shewanellaceae</taxon>
        <taxon>Shewanella</taxon>
    </lineage>
</organism>
<dbReference type="Gene3D" id="3.30.110.70">
    <property type="entry name" value="Hypothetical protein apc22750. Chain B"/>
    <property type="match status" value="1"/>
</dbReference>
<dbReference type="RefSeq" id="WP_248956299.1">
    <property type="nucleotide sequence ID" value="NZ_JAKIKU010000008.1"/>
</dbReference>
<proteinExistence type="predicted"/>
<name>A0ABT0KS83_9GAMM</name>
<dbReference type="EMBL" id="JAKIKU010000008">
    <property type="protein sequence ID" value="MCL1046722.1"/>
    <property type="molecule type" value="Genomic_DNA"/>
</dbReference>
<reference evidence="1 2" key="1">
    <citation type="submission" date="2022-01" db="EMBL/GenBank/DDBJ databases">
        <title>Whole genome-based taxonomy of the Shewanellaceae.</title>
        <authorList>
            <person name="Martin-Rodriguez A.J."/>
        </authorList>
    </citation>
    <scope>NUCLEOTIDE SEQUENCE [LARGE SCALE GENOMIC DNA]</scope>
    <source>
        <strain evidence="1 2">DSM 24955</strain>
    </source>
</reference>
<keyword evidence="2" id="KW-1185">Reference proteome</keyword>
<evidence type="ECO:0008006" key="3">
    <source>
        <dbReference type="Google" id="ProtNLM"/>
    </source>
</evidence>
<dbReference type="Proteomes" id="UP001202134">
    <property type="component" value="Unassembled WGS sequence"/>
</dbReference>